<dbReference type="SUPFAM" id="SSF53474">
    <property type="entry name" value="alpha/beta-Hydrolases"/>
    <property type="match status" value="1"/>
</dbReference>
<dbReference type="Gene3D" id="3.40.50.1820">
    <property type="entry name" value="alpha/beta hydrolase"/>
    <property type="match status" value="1"/>
</dbReference>
<keyword evidence="3" id="KW-1185">Reference proteome</keyword>
<protein>
    <submittedName>
        <fullName evidence="2">Uncharacterized protein</fullName>
    </submittedName>
</protein>
<keyword evidence="1" id="KW-0472">Membrane</keyword>
<feature type="transmembrane region" description="Helical" evidence="1">
    <location>
        <begin position="110"/>
        <end position="134"/>
    </location>
</feature>
<dbReference type="Proteomes" id="UP000187085">
    <property type="component" value="Unassembled WGS sequence"/>
</dbReference>
<dbReference type="AlphaFoldDB" id="A0A1R1LFR1"/>
<proteinExistence type="predicted"/>
<keyword evidence="1" id="KW-0812">Transmembrane</keyword>
<dbReference type="EMBL" id="MRDE01000022">
    <property type="protein sequence ID" value="OMH26366.1"/>
    <property type="molecule type" value="Genomic_DNA"/>
</dbReference>
<reference evidence="2 3" key="1">
    <citation type="submission" date="2016-12" db="EMBL/GenBank/DDBJ databases">
        <title>Draft genome of Tersicoccus phoenicis 1P05MA.</title>
        <authorList>
            <person name="Nakajima Y."/>
            <person name="Yoshizawa S."/>
            <person name="Nakamura K."/>
            <person name="Ogura Y."/>
            <person name="Hayashi T."/>
            <person name="Kogure K."/>
        </authorList>
    </citation>
    <scope>NUCLEOTIDE SEQUENCE [LARGE SCALE GENOMIC DNA]</scope>
    <source>
        <strain evidence="2 3">1p05MA</strain>
    </source>
</reference>
<feature type="transmembrane region" description="Helical" evidence="1">
    <location>
        <begin position="176"/>
        <end position="195"/>
    </location>
</feature>
<feature type="transmembrane region" description="Helical" evidence="1">
    <location>
        <begin position="422"/>
        <end position="443"/>
    </location>
</feature>
<evidence type="ECO:0000313" key="2">
    <source>
        <dbReference type="EMBL" id="OMH26366.1"/>
    </source>
</evidence>
<evidence type="ECO:0000256" key="1">
    <source>
        <dbReference type="SAM" id="Phobius"/>
    </source>
</evidence>
<feature type="transmembrane region" description="Helical" evidence="1">
    <location>
        <begin position="228"/>
        <end position="248"/>
    </location>
</feature>
<gene>
    <name evidence="2" type="ORF">BKD30_05255</name>
</gene>
<feature type="transmembrane region" description="Helical" evidence="1">
    <location>
        <begin position="381"/>
        <end position="410"/>
    </location>
</feature>
<accession>A0A1R1LFR1</accession>
<feature type="transmembrane region" description="Helical" evidence="1">
    <location>
        <begin position="269"/>
        <end position="292"/>
    </location>
</feature>
<keyword evidence="1" id="KW-1133">Transmembrane helix</keyword>
<name>A0A1R1LFR1_9MICC</name>
<organism evidence="2 3">
    <name type="scientific">Tersicoccus phoenicis</name>
    <dbReference type="NCBI Taxonomy" id="554083"/>
    <lineage>
        <taxon>Bacteria</taxon>
        <taxon>Bacillati</taxon>
        <taxon>Actinomycetota</taxon>
        <taxon>Actinomycetes</taxon>
        <taxon>Micrococcales</taxon>
        <taxon>Micrococcaceae</taxon>
        <taxon>Tersicoccus</taxon>
    </lineage>
</organism>
<dbReference type="STRING" id="554083.BKD30_05255"/>
<dbReference type="InterPro" id="IPR029058">
    <property type="entry name" value="AB_hydrolase_fold"/>
</dbReference>
<feature type="transmembrane region" description="Helical" evidence="1">
    <location>
        <begin position="146"/>
        <end position="164"/>
    </location>
</feature>
<dbReference type="RefSeq" id="WP_076702909.1">
    <property type="nucleotide sequence ID" value="NZ_MRDE01000022.1"/>
</dbReference>
<sequence length="625" mass="66072">MTTDVSTDKPQGGPADDLDEGRLVEIRVQGIGNLPWTDALGRPRIQGLRRRVRIVDPPRLPAHRVRIVNWVRGTRRTQRAGWYLAFPFTLLNVTDFLHPAERRSHWLGTATNLISVILTLCTLLWGVAMVETVLARLPVTVDPAAAAWWVSLPVAVLIGGTMVVRRAVARQSAGSVVTTVHVGLVLAAGVLLAVTRPARWVVSAPWPDNLTRLPDGTVARLLDPLPTAAALSVILAAVFAAVLVVRAARAAQRSPSGPAGPVPSGPAGLNFSAAGLLLVSAVIVLHAVFALLRMAVDSAATLVARAFAPGAPAAGTWVGVVLSADDPTTYQDNRVDFLPAHALLLLIVLVVSALGVAAWRSRRLDEPVRSPYRWRELARRAVLDAGAVVWRSLAVAGVAGTGLSWAAVVFLESQRARPVFPVLYLLVSLLATLVAVAVLLAQFAGVREVVNRIGDVAGFWPVRAHPLAGSSYRADVMAALRAELDADRSRPVVLVGHSQGSLLCLWLLAGAPRATPPTEGTTEAITGRDPVLVTTGSPVYTVFRGLFPAHVGQELLDAAAAGTAGWLNAFRVTDPVSGPMPDAENVELADPIPAGPVRGHGGYWDDPVLAARIARSPEEPPGGLH</sequence>
<evidence type="ECO:0000313" key="3">
    <source>
        <dbReference type="Proteomes" id="UP000187085"/>
    </source>
</evidence>
<comment type="caution">
    <text evidence="2">The sequence shown here is derived from an EMBL/GenBank/DDBJ whole genome shotgun (WGS) entry which is preliminary data.</text>
</comment>
<dbReference type="OrthoDB" id="4320047at2"/>
<feature type="transmembrane region" description="Helical" evidence="1">
    <location>
        <begin position="340"/>
        <end position="360"/>
    </location>
</feature>